<feature type="transmembrane region" description="Helical" evidence="6">
    <location>
        <begin position="420"/>
        <end position="439"/>
    </location>
</feature>
<comment type="caution">
    <text evidence="7">The sequence shown here is derived from an EMBL/GenBank/DDBJ whole genome shotgun (WGS) entry which is preliminary data.</text>
</comment>
<dbReference type="SUPFAM" id="SSF56784">
    <property type="entry name" value="HAD-like"/>
    <property type="match status" value="1"/>
</dbReference>
<gene>
    <name evidence="7" type="ORF">EDC35_106139</name>
</gene>
<dbReference type="Pfam" id="PF01040">
    <property type="entry name" value="UbiA"/>
    <property type="match status" value="1"/>
</dbReference>
<feature type="transmembrane region" description="Helical" evidence="6">
    <location>
        <begin position="341"/>
        <end position="359"/>
    </location>
</feature>
<feature type="transmembrane region" description="Helical" evidence="6">
    <location>
        <begin position="222"/>
        <end position="241"/>
    </location>
</feature>
<feature type="transmembrane region" description="Helical" evidence="6">
    <location>
        <begin position="389"/>
        <end position="408"/>
    </location>
</feature>
<reference evidence="7 8" key="1">
    <citation type="submission" date="2019-03" db="EMBL/GenBank/DDBJ databases">
        <title>Genomic Encyclopedia of Type Strains, Phase IV (KMG-IV): sequencing the most valuable type-strain genomes for metagenomic binning, comparative biology and taxonomic classification.</title>
        <authorList>
            <person name="Goeker M."/>
        </authorList>
    </citation>
    <scope>NUCLEOTIDE SEQUENCE [LARGE SCALE GENOMIC DNA]</scope>
    <source>
        <strain evidence="7 8">DSM 13587</strain>
    </source>
</reference>
<comment type="subcellular location">
    <subcellularLocation>
        <location evidence="1">Membrane</location>
        <topology evidence="1">Multi-pass membrane protein</topology>
    </subcellularLocation>
</comment>
<dbReference type="Proteomes" id="UP000295717">
    <property type="component" value="Unassembled WGS sequence"/>
</dbReference>
<dbReference type="InterPro" id="IPR023214">
    <property type="entry name" value="HAD_sf"/>
</dbReference>
<evidence type="ECO:0000313" key="7">
    <source>
        <dbReference type="EMBL" id="TCT20212.1"/>
    </source>
</evidence>
<dbReference type="GO" id="GO:0016765">
    <property type="term" value="F:transferase activity, transferring alkyl or aryl (other than methyl) groups"/>
    <property type="evidence" value="ECO:0007669"/>
    <property type="project" value="InterPro"/>
</dbReference>
<evidence type="ECO:0000256" key="1">
    <source>
        <dbReference type="ARBA" id="ARBA00004141"/>
    </source>
</evidence>
<keyword evidence="2" id="KW-1003">Cell membrane</keyword>
<feature type="transmembrane region" description="Helical" evidence="6">
    <location>
        <begin position="261"/>
        <end position="279"/>
    </location>
</feature>
<keyword evidence="3 6" id="KW-0812">Transmembrane</keyword>
<accession>A0A4V2V180</accession>
<keyword evidence="8" id="KW-1185">Reference proteome</keyword>
<sequence>MTDDRPRPLCVDLDGTLIQTDLLIESVLVLLKRNPFWLFVLPLWLLKGKAHFKHQIAQRVELDVTRLPFNQPLLAYLRDQQNQGRRLVLATAANQRYAEQIACHLGLFAAILASDAEINLSGTRKRDRLVELFGASGFDYAGNSISDLRVWSHARKAIVVNASAPLARHVAGMAEVERIIPAPAISLRTYLKALRVHQWVKNALVFVPLLAAHQVFNPALLLQTALAFLAFGLCASSVYVLNDLLDLAADRAHPTKCRRPFAAGLIPIQQGLWLIPSLLTLAFLLALWLPFWLSVTLGLYYLLTLAYSLRLKQWVLIDVLTLAGLYTLRIGAGGAATGIPLSFWLLALSLFLFLSLALAKRYAELQLCYADGRNFAAGRGYRTADLETLAQFGIVSGYLSALVLALYIDSADVMALYTEPSLLWLACPLLLYWISRVWLLARRGALHEDPVVFALTDPVSYTVFALVAGCVWLASSSLTGLV</sequence>
<feature type="transmembrane region" description="Helical" evidence="6">
    <location>
        <begin position="285"/>
        <end position="303"/>
    </location>
</feature>
<dbReference type="Gene3D" id="1.10.357.140">
    <property type="entry name" value="UbiA prenyltransferase"/>
    <property type="match status" value="1"/>
</dbReference>
<keyword evidence="4 6" id="KW-1133">Transmembrane helix</keyword>
<dbReference type="InterPro" id="IPR044878">
    <property type="entry name" value="UbiA_sf"/>
</dbReference>
<evidence type="ECO:0000256" key="2">
    <source>
        <dbReference type="ARBA" id="ARBA00022475"/>
    </source>
</evidence>
<keyword evidence="5 6" id="KW-0472">Membrane</keyword>
<dbReference type="OrthoDB" id="9803632at2"/>
<dbReference type="NCBIfam" id="NF006088">
    <property type="entry name" value="PRK08238.1"/>
    <property type="match status" value="1"/>
</dbReference>
<evidence type="ECO:0000256" key="6">
    <source>
        <dbReference type="SAM" id="Phobius"/>
    </source>
</evidence>
<proteinExistence type="predicted"/>
<dbReference type="EMBL" id="SMAO01000006">
    <property type="protein sequence ID" value="TCT20212.1"/>
    <property type="molecule type" value="Genomic_DNA"/>
</dbReference>
<evidence type="ECO:0000256" key="5">
    <source>
        <dbReference type="ARBA" id="ARBA00023136"/>
    </source>
</evidence>
<evidence type="ECO:0000256" key="3">
    <source>
        <dbReference type="ARBA" id="ARBA00022692"/>
    </source>
</evidence>
<feature type="transmembrane region" description="Helical" evidence="6">
    <location>
        <begin position="315"/>
        <end position="335"/>
    </location>
</feature>
<feature type="transmembrane region" description="Helical" evidence="6">
    <location>
        <begin position="451"/>
        <end position="474"/>
    </location>
</feature>
<dbReference type="RefSeq" id="WP_132977608.1">
    <property type="nucleotide sequence ID" value="NZ_SMAO01000006.1"/>
</dbReference>
<evidence type="ECO:0000313" key="8">
    <source>
        <dbReference type="Proteomes" id="UP000295717"/>
    </source>
</evidence>
<dbReference type="CDD" id="cd13963">
    <property type="entry name" value="PT_UbiA_2"/>
    <property type="match status" value="1"/>
</dbReference>
<name>A0A4V2V180_9GAMM</name>
<keyword evidence="7" id="KW-0808">Transferase</keyword>
<protein>
    <submittedName>
        <fullName evidence="7">4-hydroxybenzoate polyprenyltransferase</fullName>
    </submittedName>
</protein>
<organism evidence="7 8">
    <name type="scientific">Thiobaca trueperi</name>
    <dbReference type="NCBI Taxonomy" id="127458"/>
    <lineage>
        <taxon>Bacteria</taxon>
        <taxon>Pseudomonadati</taxon>
        <taxon>Pseudomonadota</taxon>
        <taxon>Gammaproteobacteria</taxon>
        <taxon>Chromatiales</taxon>
        <taxon>Chromatiaceae</taxon>
        <taxon>Thiobaca</taxon>
    </lineage>
</organism>
<dbReference type="Gene3D" id="3.40.50.1000">
    <property type="entry name" value="HAD superfamily/HAD-like"/>
    <property type="match status" value="1"/>
</dbReference>
<dbReference type="InterPro" id="IPR000537">
    <property type="entry name" value="UbiA_prenyltransferase"/>
</dbReference>
<dbReference type="AlphaFoldDB" id="A0A4V2V180"/>
<dbReference type="GO" id="GO:0016020">
    <property type="term" value="C:membrane"/>
    <property type="evidence" value="ECO:0007669"/>
    <property type="project" value="UniProtKB-SubCell"/>
</dbReference>
<evidence type="ECO:0000256" key="4">
    <source>
        <dbReference type="ARBA" id="ARBA00022989"/>
    </source>
</evidence>
<dbReference type="InterPro" id="IPR036412">
    <property type="entry name" value="HAD-like_sf"/>
</dbReference>